<dbReference type="Pfam" id="PF21956">
    <property type="entry name" value="DUF6922"/>
    <property type="match status" value="1"/>
</dbReference>
<reference evidence="2 3" key="1">
    <citation type="journal article" date="2016" name="Nat. Commun.">
        <title>Thousands of microbial genomes shed light on interconnected biogeochemical processes in an aquifer system.</title>
        <authorList>
            <person name="Anantharaman K."/>
            <person name="Brown C.T."/>
            <person name="Hug L.A."/>
            <person name="Sharon I."/>
            <person name="Castelle C.J."/>
            <person name="Probst A.J."/>
            <person name="Thomas B.C."/>
            <person name="Singh A."/>
            <person name="Wilkins M.J."/>
            <person name="Karaoz U."/>
            <person name="Brodie E.L."/>
            <person name="Williams K.H."/>
            <person name="Hubbard S.S."/>
            <person name="Banfield J.F."/>
        </authorList>
    </citation>
    <scope>NUCLEOTIDE SEQUENCE [LARGE SCALE GENOMIC DNA]</scope>
</reference>
<feature type="domain" description="DUF6922" evidence="1">
    <location>
        <begin position="10"/>
        <end position="59"/>
    </location>
</feature>
<gene>
    <name evidence="2" type="ORF">A2Y62_18395</name>
</gene>
<dbReference type="Proteomes" id="UP000178943">
    <property type="component" value="Unassembled WGS sequence"/>
</dbReference>
<name>A0A1F5V990_9BACT</name>
<evidence type="ECO:0000313" key="3">
    <source>
        <dbReference type="Proteomes" id="UP000178943"/>
    </source>
</evidence>
<comment type="caution">
    <text evidence="2">The sequence shown here is derived from an EMBL/GenBank/DDBJ whole genome shotgun (WGS) entry which is preliminary data.</text>
</comment>
<accession>A0A1F5V990</accession>
<dbReference type="EMBL" id="MFGW01000202">
    <property type="protein sequence ID" value="OGF59996.1"/>
    <property type="molecule type" value="Genomic_DNA"/>
</dbReference>
<protein>
    <recommendedName>
        <fullName evidence="1">DUF6922 domain-containing protein</fullName>
    </recommendedName>
</protein>
<dbReference type="AlphaFoldDB" id="A0A1F5V990"/>
<organism evidence="2 3">
    <name type="scientific">Candidatus Fischerbacteria bacterium RBG_13_37_8</name>
    <dbReference type="NCBI Taxonomy" id="1817863"/>
    <lineage>
        <taxon>Bacteria</taxon>
        <taxon>Candidatus Fischeribacteriota</taxon>
    </lineage>
</organism>
<proteinExistence type="predicted"/>
<sequence length="84" mass="10023">MDKESLPTFRSLFWDTDYKKLDIKKHKVYIIERILEAGDFESIKWLFTAYSKSDIKKVITSSRVISPKTKNFWGIIWSKKEKCS</sequence>
<dbReference type="InterPro" id="IPR053830">
    <property type="entry name" value="DUF6922"/>
</dbReference>
<evidence type="ECO:0000313" key="2">
    <source>
        <dbReference type="EMBL" id="OGF59996.1"/>
    </source>
</evidence>
<evidence type="ECO:0000259" key="1">
    <source>
        <dbReference type="Pfam" id="PF21956"/>
    </source>
</evidence>